<accession>A0A420HSP4</accession>
<protein>
    <submittedName>
        <fullName evidence="1">Uncharacterized protein</fullName>
    </submittedName>
</protein>
<gene>
    <name evidence="1" type="ORF">OnM2_051037</name>
</gene>
<dbReference type="Proteomes" id="UP000286134">
    <property type="component" value="Unassembled WGS sequence"/>
</dbReference>
<evidence type="ECO:0000313" key="1">
    <source>
        <dbReference type="EMBL" id="RKF60399.1"/>
    </source>
</evidence>
<dbReference type="EMBL" id="MCFK01005139">
    <property type="protein sequence ID" value="RKF60399.1"/>
    <property type="molecule type" value="Genomic_DNA"/>
</dbReference>
<comment type="caution">
    <text evidence="1">The sequence shown here is derived from an EMBL/GenBank/DDBJ whole genome shotgun (WGS) entry which is preliminary data.</text>
</comment>
<name>A0A420HSP4_9PEZI</name>
<proteinExistence type="predicted"/>
<dbReference type="OrthoDB" id="5428645at2759"/>
<evidence type="ECO:0000313" key="2">
    <source>
        <dbReference type="Proteomes" id="UP000286134"/>
    </source>
</evidence>
<sequence>MPRPERERHIIFRRRAKVPPPTRNVTIKILHRLNKALQCKGLPAHMHFLKHGYNSPGNLTSIVSENYTANILLPNRGNLLLKTVLELNKDIKMLIEDLEWIDLKIHSVDIERYYHERENGLEQLRHVY</sequence>
<reference evidence="1 2" key="1">
    <citation type="journal article" date="2018" name="BMC Genomics">
        <title>Comparative genome analyses reveal sequence features reflecting distinct modes of host-adaptation between dicot and monocot powdery mildew.</title>
        <authorList>
            <person name="Wu Y."/>
            <person name="Ma X."/>
            <person name="Pan Z."/>
            <person name="Kale S.D."/>
            <person name="Song Y."/>
            <person name="King H."/>
            <person name="Zhang Q."/>
            <person name="Presley C."/>
            <person name="Deng X."/>
            <person name="Wei C.I."/>
            <person name="Xiao S."/>
        </authorList>
    </citation>
    <scope>NUCLEOTIDE SEQUENCE [LARGE SCALE GENOMIC DNA]</scope>
    <source>
        <strain evidence="1">UMSG2</strain>
    </source>
</reference>
<dbReference type="AlphaFoldDB" id="A0A420HSP4"/>
<keyword evidence="2" id="KW-1185">Reference proteome</keyword>
<organism evidence="1 2">
    <name type="scientific">Erysiphe neolycopersici</name>
    <dbReference type="NCBI Taxonomy" id="212602"/>
    <lineage>
        <taxon>Eukaryota</taxon>
        <taxon>Fungi</taxon>
        <taxon>Dikarya</taxon>
        <taxon>Ascomycota</taxon>
        <taxon>Pezizomycotina</taxon>
        <taxon>Leotiomycetes</taxon>
        <taxon>Erysiphales</taxon>
        <taxon>Erysiphaceae</taxon>
        <taxon>Erysiphe</taxon>
    </lineage>
</organism>